<protein>
    <submittedName>
        <fullName evidence="2">Uncharacterized protein</fullName>
    </submittedName>
</protein>
<keyword evidence="1" id="KW-0472">Membrane</keyword>
<dbReference type="EMBL" id="KQ418194">
    <property type="protein sequence ID" value="KOF88380.1"/>
    <property type="molecule type" value="Genomic_DNA"/>
</dbReference>
<reference evidence="2" key="1">
    <citation type="submission" date="2015-07" db="EMBL/GenBank/DDBJ databases">
        <title>MeaNS - Measles Nucleotide Surveillance Program.</title>
        <authorList>
            <person name="Tran T."/>
            <person name="Druce J."/>
        </authorList>
    </citation>
    <scope>NUCLEOTIDE SEQUENCE</scope>
    <source>
        <strain evidence="2">UCB-OBI-ISO-001</strain>
        <tissue evidence="2">Gonad</tissue>
    </source>
</reference>
<feature type="transmembrane region" description="Helical" evidence="1">
    <location>
        <begin position="12"/>
        <end position="31"/>
    </location>
</feature>
<keyword evidence="1" id="KW-0812">Transmembrane</keyword>
<evidence type="ECO:0000313" key="2">
    <source>
        <dbReference type="EMBL" id="KOF88380.1"/>
    </source>
</evidence>
<gene>
    <name evidence="2" type="ORF">OCBIM_22015091mg</name>
</gene>
<sequence>MAFKFKEFLSKNWIHLLVLVSVIAIFVMEIVQLRQSRSTKLQQGGGGGEPCCTGLDAYRQFCLRIEQPDILQHILSRFKFYITVKLHFQLNCSTTQLPKIGTVLEMDVMTAIRDSIISRVASNIRKAHSVQKEQYDRKHDHQFSIGNKCIPDLVDQGDIVRIVQVGKVVITEGNASDPLTNLGQLIIVDTVEDVWGSHAALFDHAVDGNQSEPFPFANSNSLHYYRAVGTGQQRRGGDFAEFLRSFNDETKDKNRSIRHKSSFLWAASSSNGQKSTAEEDPGEEFVCDGEESDAPVVAADEFLQKERTMPSVLSCRRTFVDTSTPEYIGRIKFPGYFRTEEEQKTWAKLTPGRELVGSVCCQSNVSWTTPIQMEDITGNMRDIAQYQNLKQFYYTSQCKQTTDCDVCTCENEKVLVSLVYQYSSQGGEVQQAVGRFPAVQCCKCVRI</sequence>
<proteinExistence type="predicted"/>
<name>A0A0L8HHX5_OCTBM</name>
<accession>A0A0L8HHX5</accession>
<evidence type="ECO:0000256" key="1">
    <source>
        <dbReference type="SAM" id="Phobius"/>
    </source>
</evidence>
<dbReference type="AlphaFoldDB" id="A0A0L8HHX5"/>
<keyword evidence="1" id="KW-1133">Transmembrane helix</keyword>
<organism evidence="2">
    <name type="scientific">Octopus bimaculoides</name>
    <name type="common">California two-spotted octopus</name>
    <dbReference type="NCBI Taxonomy" id="37653"/>
    <lineage>
        <taxon>Eukaryota</taxon>
        <taxon>Metazoa</taxon>
        <taxon>Spiralia</taxon>
        <taxon>Lophotrochozoa</taxon>
        <taxon>Mollusca</taxon>
        <taxon>Cephalopoda</taxon>
        <taxon>Coleoidea</taxon>
        <taxon>Octopodiformes</taxon>
        <taxon>Octopoda</taxon>
        <taxon>Incirrata</taxon>
        <taxon>Octopodidae</taxon>
        <taxon>Octopus</taxon>
    </lineage>
</organism>
<dbReference type="OrthoDB" id="6134537at2759"/>